<dbReference type="AlphaFoldDB" id="A0A7C5M3G3"/>
<dbReference type="Proteomes" id="UP000885830">
    <property type="component" value="Unassembled WGS sequence"/>
</dbReference>
<evidence type="ECO:0000313" key="1">
    <source>
        <dbReference type="EMBL" id="HHL43155.1"/>
    </source>
</evidence>
<dbReference type="EMBL" id="DRMJ01000309">
    <property type="protein sequence ID" value="HHL43155.1"/>
    <property type="molecule type" value="Genomic_DNA"/>
</dbReference>
<proteinExistence type="predicted"/>
<gene>
    <name evidence="1" type="ORF">ENJ42_06025</name>
</gene>
<name>A0A7C5M3G3_9PROT</name>
<comment type="caution">
    <text evidence="1">The sequence shown here is derived from an EMBL/GenBank/DDBJ whole genome shotgun (WGS) entry which is preliminary data.</text>
</comment>
<sequence length="84" mass="9178">MSTTKTTLKKETKMADSVDLRNAKAEFAKTFAAFKAANDERLVALEAKRSGDSLLEEKVERLNAALDQQSKTIHQLSVNGQAPA</sequence>
<protein>
    <submittedName>
        <fullName evidence="1">Phage major capsid protein</fullName>
    </submittedName>
</protein>
<organism evidence="1">
    <name type="scientific">Hellea balneolensis</name>
    <dbReference type="NCBI Taxonomy" id="287478"/>
    <lineage>
        <taxon>Bacteria</taxon>
        <taxon>Pseudomonadati</taxon>
        <taxon>Pseudomonadota</taxon>
        <taxon>Alphaproteobacteria</taxon>
        <taxon>Maricaulales</taxon>
        <taxon>Robiginitomaculaceae</taxon>
        <taxon>Hellea</taxon>
    </lineage>
</organism>
<feature type="non-terminal residue" evidence="1">
    <location>
        <position position="84"/>
    </location>
</feature>
<accession>A0A7C5M3G3</accession>
<reference evidence="1" key="1">
    <citation type="journal article" date="2020" name="mSystems">
        <title>Genome- and Community-Level Interaction Insights into Carbon Utilization and Element Cycling Functions of Hydrothermarchaeota in Hydrothermal Sediment.</title>
        <authorList>
            <person name="Zhou Z."/>
            <person name="Liu Y."/>
            <person name="Xu W."/>
            <person name="Pan J."/>
            <person name="Luo Z.H."/>
            <person name="Li M."/>
        </authorList>
    </citation>
    <scope>NUCLEOTIDE SEQUENCE [LARGE SCALE GENOMIC DNA]</scope>
    <source>
        <strain evidence="1">HyVt-485</strain>
    </source>
</reference>